<organism evidence="1">
    <name type="scientific">Schistocephalus solidus</name>
    <name type="common">Tapeworm</name>
    <dbReference type="NCBI Taxonomy" id="70667"/>
    <lineage>
        <taxon>Eukaryota</taxon>
        <taxon>Metazoa</taxon>
        <taxon>Spiralia</taxon>
        <taxon>Lophotrochozoa</taxon>
        <taxon>Platyhelminthes</taxon>
        <taxon>Cestoda</taxon>
        <taxon>Eucestoda</taxon>
        <taxon>Diphyllobothriidea</taxon>
        <taxon>Diphyllobothriidae</taxon>
        <taxon>Schistocephalus</taxon>
    </lineage>
</organism>
<reference evidence="1" key="1">
    <citation type="submission" date="2016-01" db="EMBL/GenBank/DDBJ databases">
        <title>Reference transcriptome for the parasite Schistocephalus solidus: insights into the molecular evolution of parasitism.</title>
        <authorList>
            <person name="Hebert F.O."/>
            <person name="Grambauer S."/>
            <person name="Barber I."/>
            <person name="Landry C.R."/>
            <person name="Aubin-Horth N."/>
        </authorList>
    </citation>
    <scope>NUCLEOTIDE SEQUENCE</scope>
</reference>
<accession>A0A0X3P729</accession>
<proteinExistence type="predicted"/>
<name>A0A0X3P729_SCHSO</name>
<sequence length="177" mass="20876">MQMIELASDCHARICLSSLLSARPSTWAPSKSHSFSCVQSLFRRIPTLQKRPRSCENVKLYDVSSFPNGSQRSFVNKCLYQRHTKNNGEQKQRPEIFRVLPYVRSVSEVTEHVLRLLNMCVERRLEAGIPRLLMQRKGRLLPTDRSSFIYHINYLDFPANYFDMTYKRLNTRMYKHT</sequence>
<dbReference type="AlphaFoldDB" id="A0A0X3P729"/>
<protein>
    <submittedName>
        <fullName evidence="1">Uncharacterized protein</fullName>
    </submittedName>
</protein>
<evidence type="ECO:0000313" key="1">
    <source>
        <dbReference type="EMBL" id="JAP47190.1"/>
    </source>
</evidence>
<dbReference type="EMBL" id="GEEE01008176">
    <property type="protein sequence ID" value="JAP55049.1"/>
    <property type="molecule type" value="Transcribed_RNA"/>
</dbReference>
<dbReference type="EMBL" id="GEEE01016035">
    <property type="protein sequence ID" value="JAP47190.1"/>
    <property type="molecule type" value="Transcribed_RNA"/>
</dbReference>
<gene>
    <name evidence="1" type="ORF">TR151168</name>
</gene>